<evidence type="ECO:0000256" key="7">
    <source>
        <dbReference type="SAM" id="MobiDB-lite"/>
    </source>
</evidence>
<dbReference type="EMBL" id="VUMV01000007">
    <property type="protein sequence ID" value="MST82548.1"/>
    <property type="molecule type" value="Genomic_DNA"/>
</dbReference>
<feature type="transmembrane region" description="Helical" evidence="8">
    <location>
        <begin position="37"/>
        <end position="54"/>
    </location>
</feature>
<reference evidence="10 11" key="1">
    <citation type="submission" date="2019-08" db="EMBL/GenBank/DDBJ databases">
        <title>In-depth cultivation of the pig gut microbiome towards novel bacterial diversity and tailored functional studies.</title>
        <authorList>
            <person name="Wylensek D."/>
            <person name="Hitch T.C.A."/>
            <person name="Clavel T."/>
        </authorList>
    </citation>
    <scope>NUCLEOTIDE SEQUENCE [LARGE SCALE GENOMIC DNA]</scope>
    <source>
        <strain evidence="10 11">Oil+RF-744-WCA-WT-13</strain>
    </source>
</reference>
<evidence type="ECO:0000313" key="10">
    <source>
        <dbReference type="EMBL" id="MST82548.1"/>
    </source>
</evidence>
<keyword evidence="4 8" id="KW-0812">Transmembrane</keyword>
<comment type="pathway">
    <text evidence="2">Cell wall biogenesis; lipoteichoic acid biosynthesis.</text>
</comment>
<dbReference type="Proteomes" id="UP000466864">
    <property type="component" value="Unassembled WGS sequence"/>
</dbReference>
<evidence type="ECO:0000256" key="3">
    <source>
        <dbReference type="ARBA" id="ARBA00022475"/>
    </source>
</evidence>
<keyword evidence="5 8" id="KW-1133">Transmembrane helix</keyword>
<dbReference type="Pfam" id="PF00884">
    <property type="entry name" value="Sulfatase"/>
    <property type="match status" value="1"/>
</dbReference>
<sequence length="679" mass="77942">MEISFRFKEKKNLICYAVFLGIGLLLTVLAQASFRPLVLFAILYFFICSMRVRLSDKLPWLWTGILFGVGSIFTTYCIQYCILDPQSFEKTSDRTLFLNVLCVAFIYFICHLIFTRKPGRAATLAHCFLVVVAFIDYFVYLFRENELSFSDLSSSGTGLSVLAHYRLQLHVRGVYVILGSILFLAVIRRCDITFQKAAMHRVIDLAVIAILFLYVHGAAENRETQTWELKGSYQNGFMLNYYLGIRDSFVSAPDDYDLEKVEELEKTYSSDSSDSESEGTADASGSDTGADESQITSTLDSGKKPVIITIMDESFADLSTVGEFETNQEATPFIDSLKENTIRGYALSSVYGAKTPNSEWEYMTGNSMAWLPSGSVVYEQYLQKNPFSMVSTLNAEGYTTIAMHPYYSTGWKRNTNYPKLGFDEQHFMDDGYFDETNIVRDYITDQELFDKIINRYEQKGEDENLFIMGITMQNHGGYEDYYSNFNSNEVTAEGGRFNDVDQYLSLIHETDNAVKNLITYFQSVDQPVEIIFFGDHQPSLDSWFYYTLNGKGMSGLTMDEMENFYKVPFFIWTNWDSQEREVSCTSLNYLSTMALQVAGIDLPAYNKFLAEMREHIPAINSRGYYSISQQKFLHFEDAVGEEQEWLDNYQMLQYNCMFDKKHRSSVFFPYYDSAGNLVE</sequence>
<dbReference type="SUPFAM" id="SSF53649">
    <property type="entry name" value="Alkaline phosphatase-like"/>
    <property type="match status" value="1"/>
</dbReference>
<evidence type="ECO:0000313" key="11">
    <source>
        <dbReference type="Proteomes" id="UP000466864"/>
    </source>
</evidence>
<comment type="subcellular location">
    <subcellularLocation>
        <location evidence="1">Cell membrane</location>
        <topology evidence="1">Multi-pass membrane protein</topology>
    </subcellularLocation>
</comment>
<dbReference type="Gene3D" id="3.40.720.10">
    <property type="entry name" value="Alkaline Phosphatase, subunit A"/>
    <property type="match status" value="1"/>
</dbReference>
<evidence type="ECO:0000256" key="8">
    <source>
        <dbReference type="SAM" id="Phobius"/>
    </source>
</evidence>
<evidence type="ECO:0000256" key="1">
    <source>
        <dbReference type="ARBA" id="ARBA00004651"/>
    </source>
</evidence>
<dbReference type="AlphaFoldDB" id="A0A7X2P972"/>
<feature type="compositionally biased region" description="Polar residues" evidence="7">
    <location>
        <begin position="283"/>
        <end position="299"/>
    </location>
</feature>
<name>A0A7X2P972_9FIRM</name>
<dbReference type="PANTHER" id="PTHR47371">
    <property type="entry name" value="LIPOTEICHOIC ACID SYNTHASE"/>
    <property type="match status" value="1"/>
</dbReference>
<evidence type="ECO:0000256" key="6">
    <source>
        <dbReference type="ARBA" id="ARBA00023136"/>
    </source>
</evidence>
<evidence type="ECO:0000256" key="2">
    <source>
        <dbReference type="ARBA" id="ARBA00004936"/>
    </source>
</evidence>
<keyword evidence="6 8" id="KW-0472">Membrane</keyword>
<dbReference type="InterPro" id="IPR000917">
    <property type="entry name" value="Sulfatase_N"/>
</dbReference>
<comment type="caution">
    <text evidence="10">The sequence shown here is derived from an EMBL/GenBank/DDBJ whole genome shotgun (WGS) entry which is preliminary data.</text>
</comment>
<dbReference type="InterPro" id="IPR017850">
    <property type="entry name" value="Alkaline_phosphatase_core_sf"/>
</dbReference>
<protein>
    <submittedName>
        <fullName evidence="10">LTA synthase family protein</fullName>
    </submittedName>
</protein>
<feature type="domain" description="Sulfatase N-terminal" evidence="9">
    <location>
        <begin position="305"/>
        <end position="600"/>
    </location>
</feature>
<gene>
    <name evidence="10" type="ORF">FYJ60_09490</name>
</gene>
<evidence type="ECO:0000256" key="4">
    <source>
        <dbReference type="ARBA" id="ARBA00022692"/>
    </source>
</evidence>
<keyword evidence="11" id="KW-1185">Reference proteome</keyword>
<proteinExistence type="predicted"/>
<dbReference type="RefSeq" id="WP_154458465.1">
    <property type="nucleotide sequence ID" value="NZ_VUMV01000007.1"/>
</dbReference>
<feature type="transmembrane region" description="Helical" evidence="8">
    <location>
        <begin position="61"/>
        <end position="83"/>
    </location>
</feature>
<evidence type="ECO:0000256" key="5">
    <source>
        <dbReference type="ARBA" id="ARBA00022989"/>
    </source>
</evidence>
<feature type="region of interest" description="Disordered" evidence="7">
    <location>
        <begin position="266"/>
        <end position="299"/>
    </location>
</feature>
<accession>A0A7X2P972</accession>
<dbReference type="GO" id="GO:0005886">
    <property type="term" value="C:plasma membrane"/>
    <property type="evidence" value="ECO:0007669"/>
    <property type="project" value="UniProtKB-SubCell"/>
</dbReference>
<organism evidence="10 11">
    <name type="scientific">Bilifractor porci</name>
    <dbReference type="NCBI Taxonomy" id="2606636"/>
    <lineage>
        <taxon>Bacteria</taxon>
        <taxon>Bacillati</taxon>
        <taxon>Bacillota</taxon>
        <taxon>Clostridia</taxon>
        <taxon>Lachnospirales</taxon>
        <taxon>Lachnospiraceae</taxon>
        <taxon>Bilifractor</taxon>
    </lineage>
</organism>
<feature type="transmembrane region" description="Helical" evidence="8">
    <location>
        <begin position="95"/>
        <end position="114"/>
    </location>
</feature>
<keyword evidence="3" id="KW-1003">Cell membrane</keyword>
<dbReference type="InterPro" id="IPR050448">
    <property type="entry name" value="OpgB/LTA_synthase_biosynth"/>
</dbReference>
<feature type="transmembrane region" description="Helical" evidence="8">
    <location>
        <begin position="12"/>
        <end position="31"/>
    </location>
</feature>
<dbReference type="CDD" id="cd16015">
    <property type="entry name" value="LTA_synthase"/>
    <property type="match status" value="1"/>
</dbReference>
<dbReference type="PANTHER" id="PTHR47371:SF3">
    <property type="entry name" value="PHOSPHOGLYCEROL TRANSFERASE I"/>
    <property type="match status" value="1"/>
</dbReference>
<feature type="transmembrane region" description="Helical" evidence="8">
    <location>
        <begin position="121"/>
        <end position="142"/>
    </location>
</feature>
<feature type="transmembrane region" description="Helical" evidence="8">
    <location>
        <begin position="169"/>
        <end position="187"/>
    </location>
</feature>
<feature type="transmembrane region" description="Helical" evidence="8">
    <location>
        <begin position="199"/>
        <end position="219"/>
    </location>
</feature>
<evidence type="ECO:0000259" key="9">
    <source>
        <dbReference type="Pfam" id="PF00884"/>
    </source>
</evidence>